<dbReference type="InterPro" id="IPR032675">
    <property type="entry name" value="LRR_dom_sf"/>
</dbReference>
<reference evidence="1 2" key="1">
    <citation type="journal article" date="2024" name="J Genomics">
        <title>Draft genome sequencing and assembly of Favolaschia claudopus CIRM-BRFM 2984 isolated from oak limbs.</title>
        <authorList>
            <person name="Navarro D."/>
            <person name="Drula E."/>
            <person name="Chaduli D."/>
            <person name="Cazenave R."/>
            <person name="Ahrendt S."/>
            <person name="Wang J."/>
            <person name="Lipzen A."/>
            <person name="Daum C."/>
            <person name="Barry K."/>
            <person name="Grigoriev I.V."/>
            <person name="Favel A."/>
            <person name="Rosso M.N."/>
            <person name="Martin F."/>
        </authorList>
    </citation>
    <scope>NUCLEOTIDE SEQUENCE [LARGE SCALE GENOMIC DNA]</scope>
    <source>
        <strain evidence="1 2">CIRM-BRFM 2984</strain>
    </source>
</reference>
<evidence type="ECO:0000313" key="2">
    <source>
        <dbReference type="Proteomes" id="UP001362999"/>
    </source>
</evidence>
<keyword evidence="2" id="KW-1185">Reference proteome</keyword>
<gene>
    <name evidence="1" type="ORF">R3P38DRAFT_2892391</name>
</gene>
<name>A0AAW0CVR2_9AGAR</name>
<dbReference type="SUPFAM" id="SSF52047">
    <property type="entry name" value="RNI-like"/>
    <property type="match status" value="1"/>
</dbReference>
<evidence type="ECO:0000313" key="1">
    <source>
        <dbReference type="EMBL" id="KAK7042850.1"/>
    </source>
</evidence>
<protein>
    <recommendedName>
        <fullName evidence="3">F-box domain-containing protein</fullName>
    </recommendedName>
</protein>
<dbReference type="AlphaFoldDB" id="A0AAW0CVR2"/>
<evidence type="ECO:0008006" key="3">
    <source>
        <dbReference type="Google" id="ProtNLM"/>
    </source>
</evidence>
<dbReference type="EMBL" id="JAWWNJ010000013">
    <property type="protein sequence ID" value="KAK7042850.1"/>
    <property type="molecule type" value="Genomic_DNA"/>
</dbReference>
<dbReference type="Gene3D" id="3.80.10.10">
    <property type="entry name" value="Ribonuclease Inhibitor"/>
    <property type="match status" value="1"/>
</dbReference>
<comment type="caution">
    <text evidence="1">The sequence shown here is derived from an EMBL/GenBank/DDBJ whole genome shotgun (WGS) entry which is preliminary data.</text>
</comment>
<proteinExistence type="predicted"/>
<accession>A0AAW0CVR2</accession>
<dbReference type="Proteomes" id="UP001362999">
    <property type="component" value="Unassembled WGS sequence"/>
</dbReference>
<sequence>MSQQSILSDVEQEKLVFSAEAAALRTLIETLRSKALLGTRSAKLPHVTSFGDDQELQATRKKLADTRRSLDVLSQRIATHNRLSSVVARIPVEILCHIFFLTLGSNRPFFINRQAFSAPWGVTHVCRAWRRAARGDPHLWSYMDINTNDYPETRIPISKRLPLAALQAQLQLSSHMNLYIEIFVGDPVIDRVHWIALLEALVPHSDRWASLQLRWDSKPDIFHVFKRAKGHLSNLKFLRLDSLGAWDSVTWPRELMDMFVRTPCLQTVLLTDRELDKLSAPLEFGLGWPSLTHLRISSASAFILGVLRNAPNLVECGLDETSAGTLPVLSSGAPSIIHLPRLRRLVCYGAYFFRHVQFPALQCLEIGFVGDLTRVPESLERSQCQLRTLRFGMRYFGSAPILAVLRQAAGVSHVEFDFTWHDCFRDSDTTTMTHVLRALDNSASPSLCPKLTTFQITLPEQEIDVPIEIQEELCNMVESRWNLPIEERALKSVGMSPMRLSPSIRARLDSLQFGGLDLNEATLSTFDGEFEVIKNF</sequence>
<organism evidence="1 2">
    <name type="scientific">Favolaschia claudopus</name>
    <dbReference type="NCBI Taxonomy" id="2862362"/>
    <lineage>
        <taxon>Eukaryota</taxon>
        <taxon>Fungi</taxon>
        <taxon>Dikarya</taxon>
        <taxon>Basidiomycota</taxon>
        <taxon>Agaricomycotina</taxon>
        <taxon>Agaricomycetes</taxon>
        <taxon>Agaricomycetidae</taxon>
        <taxon>Agaricales</taxon>
        <taxon>Marasmiineae</taxon>
        <taxon>Mycenaceae</taxon>
        <taxon>Favolaschia</taxon>
    </lineage>
</organism>